<organism evidence="11 12">
    <name type="scientific">Zoogloea dura</name>
    <dbReference type="NCBI Taxonomy" id="2728840"/>
    <lineage>
        <taxon>Bacteria</taxon>
        <taxon>Pseudomonadati</taxon>
        <taxon>Pseudomonadota</taxon>
        <taxon>Betaproteobacteria</taxon>
        <taxon>Rhodocyclales</taxon>
        <taxon>Zoogloeaceae</taxon>
        <taxon>Zoogloea</taxon>
    </lineage>
</organism>
<feature type="domain" description="POTRA" evidence="10">
    <location>
        <begin position="25"/>
        <end position="92"/>
    </location>
</feature>
<evidence type="ECO:0000256" key="3">
    <source>
        <dbReference type="ARBA" id="ARBA00022692"/>
    </source>
</evidence>
<dbReference type="EMBL" id="JABBGA010000004">
    <property type="protein sequence ID" value="NML25362.1"/>
    <property type="molecule type" value="Genomic_DNA"/>
</dbReference>
<dbReference type="GO" id="GO:1990063">
    <property type="term" value="C:Bam protein complex"/>
    <property type="evidence" value="ECO:0007669"/>
    <property type="project" value="TreeGrafter"/>
</dbReference>
<dbReference type="PIRSF" id="PIRSF006076">
    <property type="entry name" value="OM_assembly_OMP85"/>
    <property type="match status" value="1"/>
</dbReference>
<dbReference type="Pfam" id="PF01103">
    <property type="entry name" value="Omp85"/>
    <property type="match status" value="1"/>
</dbReference>
<dbReference type="AlphaFoldDB" id="A0A848G2B1"/>
<evidence type="ECO:0000256" key="9">
    <source>
        <dbReference type="NCBIfam" id="TIGR03303"/>
    </source>
</evidence>
<keyword evidence="5 8" id="KW-0677">Repeat</keyword>
<comment type="subcellular location">
    <subcellularLocation>
        <location evidence="8">Cell outer membrane</location>
    </subcellularLocation>
    <subcellularLocation>
        <location evidence="1">Membrane</location>
    </subcellularLocation>
</comment>
<dbReference type="Gene3D" id="3.10.20.310">
    <property type="entry name" value="membrane protein fhac"/>
    <property type="match status" value="5"/>
</dbReference>
<evidence type="ECO:0000256" key="8">
    <source>
        <dbReference type="HAMAP-Rule" id="MF_01430"/>
    </source>
</evidence>
<dbReference type="InterPro" id="IPR039910">
    <property type="entry name" value="D15-like"/>
</dbReference>
<feature type="signal peptide" evidence="8">
    <location>
        <begin position="1"/>
        <end position="21"/>
    </location>
</feature>
<evidence type="ECO:0000313" key="12">
    <source>
        <dbReference type="Proteomes" id="UP000580043"/>
    </source>
</evidence>
<dbReference type="Gene3D" id="2.40.160.50">
    <property type="entry name" value="membrane protein fhac: a member of the omp85/tpsb transporter family"/>
    <property type="match status" value="1"/>
</dbReference>
<dbReference type="InterPro" id="IPR034746">
    <property type="entry name" value="POTRA"/>
</dbReference>
<feature type="domain" description="POTRA" evidence="10">
    <location>
        <begin position="267"/>
        <end position="345"/>
    </location>
</feature>
<feature type="chain" id="PRO_5033184581" description="Outer membrane protein assembly factor BamA" evidence="8">
    <location>
        <begin position="22"/>
        <end position="763"/>
    </location>
</feature>
<feature type="domain" description="POTRA" evidence="10">
    <location>
        <begin position="348"/>
        <end position="422"/>
    </location>
</feature>
<dbReference type="NCBIfam" id="TIGR03303">
    <property type="entry name" value="OM_YaeT"/>
    <property type="match status" value="1"/>
</dbReference>
<keyword evidence="6 8" id="KW-0472">Membrane</keyword>
<evidence type="ECO:0000313" key="11">
    <source>
        <dbReference type="EMBL" id="NML25362.1"/>
    </source>
</evidence>
<evidence type="ECO:0000256" key="2">
    <source>
        <dbReference type="ARBA" id="ARBA00022452"/>
    </source>
</evidence>
<dbReference type="FunFam" id="3.10.20.310:FF:000002">
    <property type="entry name" value="Outer membrane protein assembly factor BamA"/>
    <property type="match status" value="1"/>
</dbReference>
<comment type="similarity">
    <text evidence="8">Belongs to the BamA family.</text>
</comment>
<feature type="domain" description="POTRA" evidence="10">
    <location>
        <begin position="93"/>
        <end position="173"/>
    </location>
</feature>
<keyword evidence="12" id="KW-1185">Reference proteome</keyword>
<dbReference type="PANTHER" id="PTHR12815">
    <property type="entry name" value="SORTING AND ASSEMBLY MACHINERY SAMM50 PROTEIN FAMILY MEMBER"/>
    <property type="match status" value="1"/>
</dbReference>
<keyword evidence="2 8" id="KW-1134">Transmembrane beta strand</keyword>
<dbReference type="InterPro" id="IPR023707">
    <property type="entry name" value="OM_assembly_BamA"/>
</dbReference>
<feature type="domain" description="POTRA" evidence="10">
    <location>
        <begin position="176"/>
        <end position="264"/>
    </location>
</feature>
<dbReference type="Pfam" id="PF07244">
    <property type="entry name" value="POTRA"/>
    <property type="match status" value="5"/>
</dbReference>
<evidence type="ECO:0000256" key="6">
    <source>
        <dbReference type="ARBA" id="ARBA00023136"/>
    </source>
</evidence>
<keyword evidence="4 8" id="KW-0732">Signal</keyword>
<comment type="subunit">
    <text evidence="8">Part of the Bam complex.</text>
</comment>
<dbReference type="GO" id="GO:0051205">
    <property type="term" value="P:protein insertion into membrane"/>
    <property type="evidence" value="ECO:0007669"/>
    <property type="project" value="UniProtKB-UniRule"/>
</dbReference>
<evidence type="ECO:0000256" key="5">
    <source>
        <dbReference type="ARBA" id="ARBA00022737"/>
    </source>
</evidence>
<sequence precursor="true">MKSKLLPGVIAALFVASPALAFEPFIVKDIRIEGIQRTEAGTVFSYLPVKVGERFTDDKAAQAIKALFATGFFKDVRVEVDKDVIVVVLDERPAISQVDFVGIKEFDKEALKKGLKEVGLAESRIFDRAVLERAEQELKRQYLSKGLYGVQITTTVTPLERNRVGVNFNVVEGEAAKIRQISIIGNKVFKEKELVELFSLTTPGLMTWYSKSDQYSKQKLSADIEALRTHYLNRGYLDFNIDSTQVSITPDKKDIYITLSITEGEKYTVSDVKLAGNMVVPEEELQQLVKLKAGDTFVRDNVTATTKAISDRLGNAGYAFANVNAAPEVDKAKREVTFTFFVDPGRRVYVRKINFAGNARTRDEVLRREMRQMEGAWYDGQALNRSKVRLDRLGYFDEVTIETPAVTGSTDQVDANFTVKERATGNLMLGAGFSSAEKIILSASISQQNLFGTGNAMTLQLNTGKINKTIALSFTNPYWTIDGVSVGWDIYQRNVDPTSLSVATYKSSSIGGGVRFGYPIAEDDRINFGLSVDQTTIKVYDSSPAPYVNFVNTFGDTARSLLVTAGWARDRRDSFLYPTSGVYQRASVEVATPVLDMRYIRGNYQHQYWIPFGGGYALMLNGDIGYAHGYDGKELPFYKNFYAGGIGSVRGYEQSTLGPRYTDTNGYVRALGGNRRVVGNAEYYFPMPGSQKDKSMRLSLFADAGYVWAADDKVRASDLRYSAGLAFSWSSPVGPLKFSLGQALKKEEGDKTQKFQFQLGTVF</sequence>
<keyword evidence="7 8" id="KW-0998">Cell outer membrane</keyword>
<comment type="caution">
    <text evidence="11">The sequence shown here is derived from an EMBL/GenBank/DDBJ whole genome shotgun (WGS) entry which is preliminary data.</text>
</comment>
<dbReference type="GO" id="GO:0043165">
    <property type="term" value="P:Gram-negative-bacterium-type cell outer membrane assembly"/>
    <property type="evidence" value="ECO:0007669"/>
    <property type="project" value="UniProtKB-UniRule"/>
</dbReference>
<dbReference type="RefSeq" id="WP_169145009.1">
    <property type="nucleotide sequence ID" value="NZ_JABBGA010000004.1"/>
</dbReference>
<dbReference type="HAMAP" id="MF_01430">
    <property type="entry name" value="OM_assembly_BamA"/>
    <property type="match status" value="1"/>
</dbReference>
<dbReference type="PANTHER" id="PTHR12815:SF23">
    <property type="entry name" value="OUTER MEMBRANE PROTEIN ASSEMBLY FACTOR BAMA"/>
    <property type="match status" value="1"/>
</dbReference>
<evidence type="ECO:0000259" key="10">
    <source>
        <dbReference type="PROSITE" id="PS51779"/>
    </source>
</evidence>
<comment type="function">
    <text evidence="8">Part of the outer membrane protein assembly complex, which is involved in assembly and insertion of beta-barrel proteins into the outer membrane.</text>
</comment>
<proteinExistence type="inferred from homology"/>
<dbReference type="FunFam" id="3.10.20.310:FF:000001">
    <property type="entry name" value="Outer membrane protein assembly factor BamA"/>
    <property type="match status" value="1"/>
</dbReference>
<protein>
    <recommendedName>
        <fullName evidence="8 9">Outer membrane protein assembly factor BamA</fullName>
    </recommendedName>
</protein>
<dbReference type="Proteomes" id="UP000580043">
    <property type="component" value="Unassembled WGS sequence"/>
</dbReference>
<evidence type="ECO:0000256" key="7">
    <source>
        <dbReference type="ARBA" id="ARBA00023237"/>
    </source>
</evidence>
<evidence type="ECO:0000256" key="4">
    <source>
        <dbReference type="ARBA" id="ARBA00022729"/>
    </source>
</evidence>
<accession>A0A848G2B1</accession>
<keyword evidence="3 8" id="KW-0812">Transmembrane</keyword>
<dbReference type="InterPro" id="IPR000184">
    <property type="entry name" value="Bac_surfAg_D15"/>
</dbReference>
<reference evidence="11 12" key="1">
    <citation type="submission" date="2020-04" db="EMBL/GenBank/DDBJ databases">
        <title>Zoogloea sp. G-4-1-14 isolated from soil.</title>
        <authorList>
            <person name="Dahal R.H."/>
        </authorList>
    </citation>
    <scope>NUCLEOTIDE SEQUENCE [LARGE SCALE GENOMIC DNA]</scope>
    <source>
        <strain evidence="11 12">G-4-1-14</strain>
    </source>
</reference>
<dbReference type="PROSITE" id="PS51779">
    <property type="entry name" value="POTRA"/>
    <property type="match status" value="5"/>
</dbReference>
<name>A0A848G2B1_9RHOO</name>
<gene>
    <name evidence="8 11" type="primary">bamA</name>
    <name evidence="11" type="ORF">HHL15_06385</name>
</gene>
<dbReference type="InterPro" id="IPR010827">
    <property type="entry name" value="BamA/TamA_POTRA"/>
</dbReference>
<evidence type="ECO:0000256" key="1">
    <source>
        <dbReference type="ARBA" id="ARBA00004370"/>
    </source>
</evidence>